<proteinExistence type="predicted"/>
<keyword evidence="3" id="KW-1185">Reference proteome</keyword>
<sequence>MSRNLYHQVDSYLKDRRVVVNSTSLVVPNSRLSDEQRIDTLQRGFAQKICKSYCTISLNATVAQSGLHPRDLSARICRFIQTKKEPHKRLPQAGTRARKEDELPGATSSLYTA</sequence>
<accession>A0A4C1Z2I4</accession>
<protein>
    <submittedName>
        <fullName evidence="2">Uncharacterized protein</fullName>
    </submittedName>
</protein>
<dbReference type="EMBL" id="BGZK01001587">
    <property type="protein sequence ID" value="GBP82796.1"/>
    <property type="molecule type" value="Genomic_DNA"/>
</dbReference>
<comment type="caution">
    <text evidence="2">The sequence shown here is derived from an EMBL/GenBank/DDBJ whole genome shotgun (WGS) entry which is preliminary data.</text>
</comment>
<name>A0A4C1Z2I4_EUMVA</name>
<dbReference type="Proteomes" id="UP000299102">
    <property type="component" value="Unassembled WGS sequence"/>
</dbReference>
<evidence type="ECO:0000313" key="3">
    <source>
        <dbReference type="Proteomes" id="UP000299102"/>
    </source>
</evidence>
<organism evidence="2 3">
    <name type="scientific">Eumeta variegata</name>
    <name type="common">Bagworm moth</name>
    <name type="synonym">Eumeta japonica</name>
    <dbReference type="NCBI Taxonomy" id="151549"/>
    <lineage>
        <taxon>Eukaryota</taxon>
        <taxon>Metazoa</taxon>
        <taxon>Ecdysozoa</taxon>
        <taxon>Arthropoda</taxon>
        <taxon>Hexapoda</taxon>
        <taxon>Insecta</taxon>
        <taxon>Pterygota</taxon>
        <taxon>Neoptera</taxon>
        <taxon>Endopterygota</taxon>
        <taxon>Lepidoptera</taxon>
        <taxon>Glossata</taxon>
        <taxon>Ditrysia</taxon>
        <taxon>Tineoidea</taxon>
        <taxon>Psychidae</taxon>
        <taxon>Oiketicinae</taxon>
        <taxon>Eumeta</taxon>
    </lineage>
</organism>
<reference evidence="2 3" key="1">
    <citation type="journal article" date="2019" name="Commun. Biol.">
        <title>The bagworm genome reveals a unique fibroin gene that provides high tensile strength.</title>
        <authorList>
            <person name="Kono N."/>
            <person name="Nakamura H."/>
            <person name="Ohtoshi R."/>
            <person name="Tomita M."/>
            <person name="Numata K."/>
            <person name="Arakawa K."/>
        </authorList>
    </citation>
    <scope>NUCLEOTIDE SEQUENCE [LARGE SCALE GENOMIC DNA]</scope>
</reference>
<gene>
    <name evidence="2" type="ORF">EVAR_46019_1</name>
</gene>
<dbReference type="AlphaFoldDB" id="A0A4C1Z2I4"/>
<feature type="region of interest" description="Disordered" evidence="1">
    <location>
        <begin position="85"/>
        <end position="113"/>
    </location>
</feature>
<evidence type="ECO:0000313" key="2">
    <source>
        <dbReference type="EMBL" id="GBP82796.1"/>
    </source>
</evidence>
<evidence type="ECO:0000256" key="1">
    <source>
        <dbReference type="SAM" id="MobiDB-lite"/>
    </source>
</evidence>